<gene>
    <name evidence="2" type="ORF">H8L32_23220</name>
</gene>
<keyword evidence="3" id="KW-1185">Reference proteome</keyword>
<dbReference type="RefSeq" id="WP_186949894.1">
    <property type="nucleotide sequence ID" value="NZ_JACOGF010000015.1"/>
</dbReference>
<dbReference type="EMBL" id="JACOGF010000015">
    <property type="protein sequence ID" value="MBC3920394.1"/>
    <property type="molecule type" value="Genomic_DNA"/>
</dbReference>
<keyword evidence="1" id="KW-0472">Membrane</keyword>
<evidence type="ECO:0000313" key="2">
    <source>
        <dbReference type="EMBL" id="MBC3920394.1"/>
    </source>
</evidence>
<dbReference type="Proteomes" id="UP000650424">
    <property type="component" value="Unassembled WGS sequence"/>
</dbReference>
<evidence type="ECO:0000313" key="3">
    <source>
        <dbReference type="Proteomes" id="UP000650424"/>
    </source>
</evidence>
<reference evidence="2 3" key="1">
    <citation type="submission" date="2020-08" db="EMBL/GenBank/DDBJ databases">
        <title>Novel species isolated from subtropical streams in China.</title>
        <authorList>
            <person name="Lu H."/>
        </authorList>
    </citation>
    <scope>NUCLEOTIDE SEQUENCE [LARGE SCALE GENOMIC DNA]</scope>
    <source>
        <strain evidence="2 3">CY18W</strain>
    </source>
</reference>
<organism evidence="2 3">
    <name type="scientific">Undibacterium hunanense</name>
    <dbReference type="NCBI Taxonomy" id="2762292"/>
    <lineage>
        <taxon>Bacteria</taxon>
        <taxon>Pseudomonadati</taxon>
        <taxon>Pseudomonadota</taxon>
        <taxon>Betaproteobacteria</taxon>
        <taxon>Burkholderiales</taxon>
        <taxon>Oxalobacteraceae</taxon>
        <taxon>Undibacterium</taxon>
    </lineage>
</organism>
<feature type="transmembrane region" description="Helical" evidence="1">
    <location>
        <begin position="7"/>
        <end position="26"/>
    </location>
</feature>
<protein>
    <submittedName>
        <fullName evidence="2">Uncharacterized protein</fullName>
    </submittedName>
</protein>
<evidence type="ECO:0000256" key="1">
    <source>
        <dbReference type="SAM" id="Phobius"/>
    </source>
</evidence>
<name>A0ABR6ZX86_9BURK</name>
<keyword evidence="1" id="KW-1133">Transmembrane helix</keyword>
<accession>A0ABR6ZX86</accession>
<sequence length="85" mass="9762">MSKSAKDFLRFFFPMLIGLLITDFVFRELRIDRSGLMFTENFNLKIALAHGFSVFALFIGAYWLLGKLPVFKKDIIPASSPQDQI</sequence>
<feature type="transmembrane region" description="Helical" evidence="1">
    <location>
        <begin position="46"/>
        <end position="65"/>
    </location>
</feature>
<keyword evidence="1" id="KW-0812">Transmembrane</keyword>
<proteinExistence type="predicted"/>
<comment type="caution">
    <text evidence="2">The sequence shown here is derived from an EMBL/GenBank/DDBJ whole genome shotgun (WGS) entry which is preliminary data.</text>
</comment>